<evidence type="ECO:0000313" key="2">
    <source>
        <dbReference type="EMBL" id="OKA24562.1"/>
    </source>
</evidence>
<evidence type="ECO:0000313" key="3">
    <source>
        <dbReference type="Proteomes" id="UP000186677"/>
    </source>
</evidence>
<gene>
    <name evidence="2" type="ORF">BOH73_01335</name>
</gene>
<feature type="transmembrane region" description="Helical" evidence="1">
    <location>
        <begin position="20"/>
        <end position="41"/>
    </location>
</feature>
<accession>A0ABX3EEU6</accession>
<dbReference type="EMBL" id="MPJC01000001">
    <property type="protein sequence ID" value="OKA24562.1"/>
    <property type="molecule type" value="Genomic_DNA"/>
</dbReference>
<reference evidence="2 3" key="1">
    <citation type="submission" date="2016-11" db="EMBL/GenBank/DDBJ databases">
        <title>Draft genome of Pseudomonas versuta A4R1.5.</title>
        <authorList>
            <person name="See-Too W.-S."/>
        </authorList>
    </citation>
    <scope>NUCLEOTIDE SEQUENCE [LARGE SCALE GENOMIC DNA]</scope>
    <source>
        <strain evidence="2 3">A4R1.5</strain>
    </source>
</reference>
<dbReference type="InterPro" id="IPR011990">
    <property type="entry name" value="TPR-like_helical_dom_sf"/>
</dbReference>
<keyword evidence="1" id="KW-0472">Membrane</keyword>
<dbReference type="Proteomes" id="UP000186677">
    <property type="component" value="Unassembled WGS sequence"/>
</dbReference>
<protein>
    <submittedName>
        <fullName evidence="2">Uncharacterized protein</fullName>
    </submittedName>
</protein>
<evidence type="ECO:0000256" key="1">
    <source>
        <dbReference type="SAM" id="Phobius"/>
    </source>
</evidence>
<comment type="caution">
    <text evidence="2">The sequence shown here is derived from an EMBL/GenBank/DDBJ whole genome shotgun (WGS) entry which is preliminary data.</text>
</comment>
<keyword evidence="1" id="KW-1133">Transmembrane helix</keyword>
<organism evidence="2 3">
    <name type="scientific">Pseudomonas versuta</name>
    <dbReference type="NCBI Taxonomy" id="1788301"/>
    <lineage>
        <taxon>Bacteria</taxon>
        <taxon>Pseudomonadati</taxon>
        <taxon>Pseudomonadota</taxon>
        <taxon>Gammaproteobacteria</taxon>
        <taxon>Pseudomonadales</taxon>
        <taxon>Pseudomonadaceae</taxon>
        <taxon>Pseudomonas</taxon>
    </lineage>
</organism>
<proteinExistence type="predicted"/>
<sequence>MENPNGSELIDAHIAQSFIAIYPTLLNLLFVILLILGGSFLGGYAKWSRSTEEKGGIPFKNILFGAAASFMCVPFFSSVIHIDYQSIILPIEAGKSAIFVQQALLLVSVSGIASYLGYALLDGIADKVLQQEIKKESEERKAQDEKIFSQNNSLRAEVLYLKAVTNTESAEKTGSKNLLEEALRCINEALAIYSENKSSPEYDKSRVYKGYILKRLGRIPEALEIVNEQIAAGRTTPITLFNKACYLYLLQKEKQDGFDQIKTLIRQAITLETNDNELKQKQLRLKNKIKEDGEPDLKGLFNELERAEIGELECGKPS</sequence>
<dbReference type="RefSeq" id="WP_073514865.1">
    <property type="nucleotide sequence ID" value="NZ_MPJC01000001.1"/>
</dbReference>
<dbReference type="Gene3D" id="1.25.40.10">
    <property type="entry name" value="Tetratricopeptide repeat domain"/>
    <property type="match status" value="1"/>
</dbReference>
<name>A0ABX3EEU6_9PSED</name>
<keyword evidence="3" id="KW-1185">Reference proteome</keyword>
<feature type="transmembrane region" description="Helical" evidence="1">
    <location>
        <begin position="62"/>
        <end position="82"/>
    </location>
</feature>
<dbReference type="SUPFAM" id="SSF48452">
    <property type="entry name" value="TPR-like"/>
    <property type="match status" value="1"/>
</dbReference>
<feature type="transmembrane region" description="Helical" evidence="1">
    <location>
        <begin position="102"/>
        <end position="121"/>
    </location>
</feature>
<keyword evidence="1" id="KW-0812">Transmembrane</keyword>